<feature type="transmembrane region" description="Helical" evidence="1">
    <location>
        <begin position="7"/>
        <end position="28"/>
    </location>
</feature>
<gene>
    <name evidence="3" type="ORF">NCTC13832_00328</name>
    <name evidence="2" type="ORF">TP70_06380</name>
</gene>
<keyword evidence="1" id="KW-1133">Transmembrane helix</keyword>
<keyword evidence="1" id="KW-0812">Transmembrane</keyword>
<dbReference type="AlphaFoldDB" id="A0A0D6XPK3"/>
<keyword evidence="4" id="KW-1185">Reference proteome</keyword>
<reference evidence="3 5" key="2">
    <citation type="submission" date="2018-06" db="EMBL/GenBank/DDBJ databases">
        <authorList>
            <consortium name="Pathogen Informatics"/>
            <person name="Doyle S."/>
        </authorList>
    </citation>
    <scope>NUCLEOTIDE SEQUENCE [LARGE SCALE GENOMIC DNA]</scope>
    <source>
        <strain evidence="3 5">NCTC13832</strain>
    </source>
</reference>
<dbReference type="EMBL" id="JXWY01000036">
    <property type="protein sequence ID" value="KIX90744.1"/>
    <property type="molecule type" value="Genomic_DNA"/>
</dbReference>
<feature type="transmembrane region" description="Helical" evidence="1">
    <location>
        <begin position="94"/>
        <end position="112"/>
    </location>
</feature>
<dbReference type="Proteomes" id="UP000254100">
    <property type="component" value="Unassembled WGS sequence"/>
</dbReference>
<feature type="transmembrane region" description="Helical" evidence="1">
    <location>
        <begin position="55"/>
        <end position="82"/>
    </location>
</feature>
<dbReference type="RefSeq" id="WP_044360424.1">
    <property type="nucleotide sequence ID" value="NZ_JXWY01000036.1"/>
</dbReference>
<organism evidence="3 5">
    <name type="scientific">Staphylococcus microti</name>
    <dbReference type="NCBI Taxonomy" id="569857"/>
    <lineage>
        <taxon>Bacteria</taxon>
        <taxon>Bacillati</taxon>
        <taxon>Bacillota</taxon>
        <taxon>Bacilli</taxon>
        <taxon>Bacillales</taxon>
        <taxon>Staphylococcaceae</taxon>
        <taxon>Staphylococcus</taxon>
    </lineage>
</organism>
<evidence type="ECO:0000313" key="4">
    <source>
        <dbReference type="Proteomes" id="UP000032366"/>
    </source>
</evidence>
<evidence type="ECO:0000313" key="3">
    <source>
        <dbReference type="EMBL" id="SUM56672.1"/>
    </source>
</evidence>
<proteinExistence type="predicted"/>
<dbReference type="Proteomes" id="UP000032366">
    <property type="component" value="Unassembled WGS sequence"/>
</dbReference>
<dbReference type="OrthoDB" id="2409617at2"/>
<feature type="transmembrane region" description="Helical" evidence="1">
    <location>
        <begin position="148"/>
        <end position="165"/>
    </location>
</feature>
<dbReference type="EMBL" id="UHDT01000001">
    <property type="protein sequence ID" value="SUM56672.1"/>
    <property type="molecule type" value="Genomic_DNA"/>
</dbReference>
<sequence>MKIIKKLSLYLASMIPYLASALLLFYTFTASQSNLQNQIDMIQKSLSMTVTQINFFTIIIVLLSNILVLVFTFFIIKLIIIIFDRNKVSKDEDLFFSLILGYTAASLAALLLNDLLNLPFATITYYTPFIDLITFTILYYFFSKSKKFTIIIFFTKVIIILTGFFL</sequence>
<name>A0A0D6XPK3_9STAP</name>
<dbReference type="STRING" id="569857.TP70_06380"/>
<evidence type="ECO:0000256" key="1">
    <source>
        <dbReference type="SAM" id="Phobius"/>
    </source>
</evidence>
<evidence type="ECO:0000313" key="2">
    <source>
        <dbReference type="EMBL" id="KIX90744.1"/>
    </source>
</evidence>
<reference evidence="2 4" key="1">
    <citation type="submission" date="2015-01" db="EMBL/GenBank/DDBJ databases">
        <authorList>
            <person name="Guo J."/>
        </authorList>
    </citation>
    <scope>NUCLEOTIDE SEQUENCE [LARGE SCALE GENOMIC DNA]</scope>
    <source>
        <strain evidence="2 4">DSM 22147</strain>
    </source>
</reference>
<keyword evidence="1" id="KW-0472">Membrane</keyword>
<feature type="transmembrane region" description="Helical" evidence="1">
    <location>
        <begin position="118"/>
        <end position="141"/>
    </location>
</feature>
<protein>
    <submittedName>
        <fullName evidence="3">Uncharacterized protein</fullName>
    </submittedName>
</protein>
<accession>A0A0D6XPK3</accession>
<evidence type="ECO:0000313" key="5">
    <source>
        <dbReference type="Proteomes" id="UP000254100"/>
    </source>
</evidence>